<gene>
    <name evidence="1" type="ORF">UFOPK3304_01915</name>
</gene>
<sequence length="51" mass="5409">MGIIHFFALQGVGRPGMNCRFKQEHGSGGTRSITGGHCFIERPFGGVCVGT</sequence>
<dbReference type="EMBL" id="CAFBLJ010000179">
    <property type="protein sequence ID" value="CAB4883820.1"/>
    <property type="molecule type" value="Genomic_DNA"/>
</dbReference>
<evidence type="ECO:0000313" key="1">
    <source>
        <dbReference type="EMBL" id="CAB4883820.1"/>
    </source>
</evidence>
<proteinExistence type="predicted"/>
<accession>A0A6J7ERL2</accession>
<protein>
    <submittedName>
        <fullName evidence="1">Unannotated protein</fullName>
    </submittedName>
</protein>
<name>A0A6J7ERL2_9ZZZZ</name>
<reference evidence="1" key="1">
    <citation type="submission" date="2020-05" db="EMBL/GenBank/DDBJ databases">
        <authorList>
            <person name="Chiriac C."/>
            <person name="Salcher M."/>
            <person name="Ghai R."/>
            <person name="Kavagutti S V."/>
        </authorList>
    </citation>
    <scope>NUCLEOTIDE SEQUENCE</scope>
</reference>
<organism evidence="1">
    <name type="scientific">freshwater metagenome</name>
    <dbReference type="NCBI Taxonomy" id="449393"/>
    <lineage>
        <taxon>unclassified sequences</taxon>
        <taxon>metagenomes</taxon>
        <taxon>ecological metagenomes</taxon>
    </lineage>
</organism>
<dbReference type="AlphaFoldDB" id="A0A6J7ERL2"/>